<dbReference type="SMART" id="SM00138">
    <property type="entry name" value="MeTrc"/>
    <property type="match status" value="1"/>
</dbReference>
<sequence length="330" mass="37914">MTIAGDVNNFTQPDSNSIKAVKPSLIKGLLQADSFDVQQWQRYIEQEIGFVLPNVQLQWLINAIEHTALSYGLTVEKLWCQLSKNDEVRQQLLDKVLIHESRFFRHMPSIEFVTKCALQHQRQQLTATSTDRGHDNDANDLFRIWSVGCASGQETWSLAMSLASEQLINYTILGTDVSQQAITKARLGQYDKRQQSLIPDLYQQFVQPLRTKCDISQSHFYKVSTAKKAMTGTQADWQIAPTLRRYVSFALHNIIEQKPPTSHLQHVIICQNMLLYFRKFDQRDILARLSEQCALGGYIILAPGEALFWRPSNMRRIAHPQVNVWQKINA</sequence>
<dbReference type="InterPro" id="IPR000780">
    <property type="entry name" value="CheR_MeTrfase"/>
</dbReference>
<evidence type="ECO:0000313" key="6">
    <source>
        <dbReference type="Proteomes" id="UP000245655"/>
    </source>
</evidence>
<dbReference type="InterPro" id="IPR029063">
    <property type="entry name" value="SAM-dependent_MTases_sf"/>
</dbReference>
<dbReference type="Pfam" id="PF01739">
    <property type="entry name" value="CheR"/>
    <property type="match status" value="2"/>
</dbReference>
<dbReference type="PANTHER" id="PTHR24422">
    <property type="entry name" value="CHEMOTAXIS PROTEIN METHYLTRANSFERASE"/>
    <property type="match status" value="1"/>
</dbReference>
<reference evidence="5 6" key="1">
    <citation type="submission" date="2018-05" db="EMBL/GenBank/DDBJ databases">
        <title>Genomic Encyclopedia of Type Strains, Phase IV (KMG-IV): sequencing the most valuable type-strain genomes for metagenomic binning, comparative biology and taxonomic classification.</title>
        <authorList>
            <person name="Goeker M."/>
        </authorList>
    </citation>
    <scope>NUCLEOTIDE SEQUENCE [LARGE SCALE GENOMIC DNA]</scope>
    <source>
        <strain evidence="5 6">DSM 7229</strain>
    </source>
</reference>
<protein>
    <submittedName>
        <fullName evidence="5">CheR-type MCP methyltransferase</fullName>
    </submittedName>
</protein>
<evidence type="ECO:0000256" key="3">
    <source>
        <dbReference type="ARBA" id="ARBA00022691"/>
    </source>
</evidence>
<dbReference type="GO" id="GO:0008757">
    <property type="term" value="F:S-adenosylmethionine-dependent methyltransferase activity"/>
    <property type="evidence" value="ECO:0007669"/>
    <property type="project" value="InterPro"/>
</dbReference>
<feature type="domain" description="CheR-type methyltransferase" evidence="4">
    <location>
        <begin position="25"/>
        <end position="308"/>
    </location>
</feature>
<keyword evidence="2 5" id="KW-0808">Transferase</keyword>
<comment type="caution">
    <text evidence="5">The sequence shown here is derived from an EMBL/GenBank/DDBJ whole genome shotgun (WGS) entry which is preliminary data.</text>
</comment>
<evidence type="ECO:0000259" key="4">
    <source>
        <dbReference type="PROSITE" id="PS50123"/>
    </source>
</evidence>
<keyword evidence="3" id="KW-0949">S-adenosyl-L-methionine</keyword>
<keyword evidence="6" id="KW-1185">Reference proteome</keyword>
<name>A0A2V1ZVI6_PSYIM</name>
<dbReference type="GO" id="GO:0032259">
    <property type="term" value="P:methylation"/>
    <property type="evidence" value="ECO:0007669"/>
    <property type="project" value="UniProtKB-KW"/>
</dbReference>
<dbReference type="AlphaFoldDB" id="A0A2V1ZVI6"/>
<evidence type="ECO:0000313" key="5">
    <source>
        <dbReference type="EMBL" id="PWK09564.1"/>
    </source>
</evidence>
<dbReference type="InterPro" id="IPR050903">
    <property type="entry name" value="Bact_Chemotaxis_MeTrfase"/>
</dbReference>
<gene>
    <name evidence="5" type="ORF">C8D84_111100</name>
</gene>
<organism evidence="5 6">
    <name type="scientific">Psychrobacter immobilis</name>
    <dbReference type="NCBI Taxonomy" id="498"/>
    <lineage>
        <taxon>Bacteria</taxon>
        <taxon>Pseudomonadati</taxon>
        <taxon>Pseudomonadota</taxon>
        <taxon>Gammaproteobacteria</taxon>
        <taxon>Moraxellales</taxon>
        <taxon>Moraxellaceae</taxon>
        <taxon>Psychrobacter</taxon>
    </lineage>
</organism>
<keyword evidence="1 5" id="KW-0489">Methyltransferase</keyword>
<evidence type="ECO:0000256" key="2">
    <source>
        <dbReference type="ARBA" id="ARBA00022679"/>
    </source>
</evidence>
<dbReference type="EMBL" id="QGGM01000011">
    <property type="protein sequence ID" value="PWK09564.1"/>
    <property type="molecule type" value="Genomic_DNA"/>
</dbReference>
<dbReference type="Gene3D" id="3.40.50.150">
    <property type="entry name" value="Vaccinia Virus protein VP39"/>
    <property type="match status" value="1"/>
</dbReference>
<accession>A0A2V1ZVI6</accession>
<dbReference type="PANTHER" id="PTHR24422:SF19">
    <property type="entry name" value="CHEMOTAXIS PROTEIN METHYLTRANSFERASE"/>
    <property type="match status" value="1"/>
</dbReference>
<dbReference type="PROSITE" id="PS50123">
    <property type="entry name" value="CHER"/>
    <property type="match status" value="1"/>
</dbReference>
<dbReference type="SUPFAM" id="SSF53335">
    <property type="entry name" value="S-adenosyl-L-methionine-dependent methyltransferases"/>
    <property type="match status" value="1"/>
</dbReference>
<dbReference type="InterPro" id="IPR022642">
    <property type="entry name" value="CheR_C"/>
</dbReference>
<proteinExistence type="predicted"/>
<dbReference type="Proteomes" id="UP000245655">
    <property type="component" value="Unassembled WGS sequence"/>
</dbReference>
<evidence type="ECO:0000256" key="1">
    <source>
        <dbReference type="ARBA" id="ARBA00022603"/>
    </source>
</evidence>